<evidence type="ECO:0000313" key="1">
    <source>
        <dbReference type="EMBL" id="KAK3701082.1"/>
    </source>
</evidence>
<organism evidence="1 2">
    <name type="scientific">Vermiconidia calcicola</name>
    <dbReference type="NCBI Taxonomy" id="1690605"/>
    <lineage>
        <taxon>Eukaryota</taxon>
        <taxon>Fungi</taxon>
        <taxon>Dikarya</taxon>
        <taxon>Ascomycota</taxon>
        <taxon>Pezizomycotina</taxon>
        <taxon>Dothideomycetes</taxon>
        <taxon>Dothideomycetidae</taxon>
        <taxon>Mycosphaerellales</taxon>
        <taxon>Extremaceae</taxon>
        <taxon>Vermiconidia</taxon>
    </lineage>
</organism>
<accession>A0ACC3MQ78</accession>
<name>A0ACC3MQ78_9PEZI</name>
<dbReference type="Proteomes" id="UP001281147">
    <property type="component" value="Unassembled WGS sequence"/>
</dbReference>
<comment type="caution">
    <text evidence="1">The sequence shown here is derived from an EMBL/GenBank/DDBJ whole genome shotgun (WGS) entry which is preliminary data.</text>
</comment>
<evidence type="ECO:0000313" key="2">
    <source>
        <dbReference type="Proteomes" id="UP001281147"/>
    </source>
</evidence>
<reference evidence="1" key="1">
    <citation type="submission" date="2023-07" db="EMBL/GenBank/DDBJ databases">
        <title>Black Yeasts Isolated from many extreme environments.</title>
        <authorList>
            <person name="Coleine C."/>
            <person name="Stajich J.E."/>
            <person name="Selbmann L."/>
        </authorList>
    </citation>
    <scope>NUCLEOTIDE SEQUENCE</scope>
    <source>
        <strain evidence="1">CCFEE 5714</strain>
    </source>
</reference>
<gene>
    <name evidence="1" type="ORF">LTR37_015644</name>
</gene>
<dbReference type="EMBL" id="JAUTXU010000177">
    <property type="protein sequence ID" value="KAK3701082.1"/>
    <property type="molecule type" value="Genomic_DNA"/>
</dbReference>
<sequence length="263" mass="29158">MSDAELGKVNGRVKKKKGRGKKEVDEPVQTEERSKTPVLELLGGPNVAQCSPGVLVDRIMTSIRTRVASNPGTILLGRTHGHFRINYDPDATNVTSIKSRVRKLVPSQDDYMSIERLLCPLVATNKKTFAEIKPKQLATKPMSWSRRTEAVAAAVEAMRARCKEVDPESLLLLSPKDVAEKNGIDDKLFTDEEDGRDGNEVVMEWSLFDMENGFATKVKACFDDPALRPAEYEDLVERVLYSFKRANPSAIYGPPGTAEVKHG</sequence>
<keyword evidence="2" id="KW-1185">Reference proteome</keyword>
<proteinExistence type="predicted"/>
<protein>
    <submittedName>
        <fullName evidence="1">Uncharacterized protein</fullName>
    </submittedName>
</protein>